<keyword evidence="1" id="KW-1133">Transmembrane helix</keyword>
<comment type="caution">
    <text evidence="4">The sequence shown here is derived from an EMBL/GenBank/DDBJ whole genome shotgun (WGS) entry which is preliminary data.</text>
</comment>
<feature type="domain" description="Lnb N-terminal periplasmic" evidence="2">
    <location>
        <begin position="28"/>
        <end position="159"/>
    </location>
</feature>
<dbReference type="PATRIC" id="fig|1339315.3.peg.1707"/>
<dbReference type="Pfam" id="PF25221">
    <property type="entry name" value="5TMH_Lnb"/>
    <property type="match status" value="1"/>
</dbReference>
<evidence type="ECO:0000259" key="3">
    <source>
        <dbReference type="Pfam" id="PF25221"/>
    </source>
</evidence>
<dbReference type="RefSeq" id="WP_032587827.1">
    <property type="nucleotide sequence ID" value="NZ_JGCY01000244.1"/>
</dbReference>
<feature type="domain" description="Lnb-like transmembrane" evidence="3">
    <location>
        <begin position="269"/>
        <end position="406"/>
    </location>
</feature>
<evidence type="ECO:0000256" key="1">
    <source>
        <dbReference type="SAM" id="Phobius"/>
    </source>
</evidence>
<feature type="transmembrane region" description="Helical" evidence="1">
    <location>
        <begin position="360"/>
        <end position="377"/>
    </location>
</feature>
<dbReference type="Proteomes" id="UP000020529">
    <property type="component" value="Unassembled WGS sequence"/>
</dbReference>
<dbReference type="EMBL" id="JGCY01000244">
    <property type="protein sequence ID" value="EXY75341.1"/>
    <property type="molecule type" value="Genomic_DNA"/>
</dbReference>
<organism evidence="4 5">
    <name type="scientific">Bacteroides fragilis str. 3988T(B)14</name>
    <dbReference type="NCBI Taxonomy" id="1339315"/>
    <lineage>
        <taxon>Bacteria</taxon>
        <taxon>Pseudomonadati</taxon>
        <taxon>Bacteroidota</taxon>
        <taxon>Bacteroidia</taxon>
        <taxon>Bacteroidales</taxon>
        <taxon>Bacteroidaceae</taxon>
        <taxon>Bacteroides</taxon>
    </lineage>
</organism>
<feature type="transmembrane region" description="Helical" evidence="1">
    <location>
        <begin position="331"/>
        <end position="348"/>
    </location>
</feature>
<gene>
    <name evidence="4" type="ORF">M124_0913</name>
</gene>
<feature type="transmembrane region" description="Helical" evidence="1">
    <location>
        <begin position="383"/>
        <end position="402"/>
    </location>
</feature>
<dbReference type="Pfam" id="PF13387">
    <property type="entry name" value="Lnb_N"/>
    <property type="match status" value="1"/>
</dbReference>
<evidence type="ECO:0000259" key="2">
    <source>
        <dbReference type="Pfam" id="PF13387"/>
    </source>
</evidence>
<evidence type="ECO:0000313" key="5">
    <source>
        <dbReference type="Proteomes" id="UP000020529"/>
    </source>
</evidence>
<dbReference type="InterPro" id="IPR057436">
    <property type="entry name" value="5TMH_Lnb"/>
</dbReference>
<evidence type="ECO:0000313" key="4">
    <source>
        <dbReference type="EMBL" id="EXY75341.1"/>
    </source>
</evidence>
<reference evidence="4 5" key="1">
    <citation type="submission" date="2014-02" db="EMBL/GenBank/DDBJ databases">
        <authorList>
            <person name="Sears C."/>
            <person name="Carroll K."/>
            <person name="Sack B.R."/>
            <person name="Qadri F."/>
            <person name="Myers L.L."/>
            <person name="Chung G.-T."/>
            <person name="Escheverria P."/>
            <person name="Fraser C.M."/>
            <person name="Sadzewicz L."/>
            <person name="Shefchek K.A."/>
            <person name="Tallon L."/>
            <person name="Das S.P."/>
            <person name="Daugherty S."/>
            <person name="Mongodin E.F."/>
        </authorList>
    </citation>
    <scope>NUCLEOTIDE SEQUENCE [LARGE SCALE GENOMIC DNA]</scope>
    <source>
        <strain evidence="5">3988T(B)14</strain>
    </source>
</reference>
<dbReference type="InterPro" id="IPR025178">
    <property type="entry name" value="Lnb_N"/>
</dbReference>
<proteinExistence type="predicted"/>
<sequence>MNSKLRHLLLIVFSIFPILTWGTESLSTADSIRISLLTCAPGEEIYSLFGHTAIRYEEPARGIDRVYNYGFFSFNTPHFILRFALGKTDYQLGVEDYRRFAAEYEYFGRSVWQQTLNLTIEEQQQLITLLEENYRPENRIYRYNFFYDNCATRPRDKVEESLQKSGSQLLFSNAHTENGETKSYRDIVHQYTKGHPWAQFGIDFCIGSQADRPINDRQMMFAPFYLMDAFAGARIANTSDNKALVASTQKIIDCEPDVSGSAENDIWNMLTPIRLSLLVFIAIGMATAYGLRKKKSLWGLDIAVSAAAGIAGCIVAFLALFSEHPTVGSNYLLFVFHPGHLLCLPFFINDERKRRKSRYHLLNCIVLTLFIVLFPVIPQNFDLAVLPLALCLLIRSASNLILTYKKAK</sequence>
<dbReference type="AlphaFoldDB" id="A0A015TWZ6"/>
<feature type="transmembrane region" description="Helical" evidence="1">
    <location>
        <begin position="298"/>
        <end position="319"/>
    </location>
</feature>
<accession>A0A015TWZ6</accession>
<keyword evidence="1" id="KW-0472">Membrane</keyword>
<keyword evidence="1" id="KW-0812">Transmembrane</keyword>
<name>A0A015TWZ6_BACFG</name>
<feature type="transmembrane region" description="Helical" evidence="1">
    <location>
        <begin position="273"/>
        <end position="291"/>
    </location>
</feature>
<protein>
    <submittedName>
        <fullName evidence="4">Uncharacterized protein</fullName>
    </submittedName>
</protein>